<dbReference type="SMART" id="SM00222">
    <property type="entry name" value="Sec7"/>
    <property type="match status" value="1"/>
</dbReference>
<reference evidence="4 5" key="1">
    <citation type="submission" date="2014-04" db="EMBL/GenBank/DDBJ databases">
        <authorList>
            <consortium name="DOE Joint Genome Institute"/>
            <person name="Kuo A."/>
            <person name="Kohler A."/>
            <person name="Nagy L.G."/>
            <person name="Floudas D."/>
            <person name="Copeland A."/>
            <person name="Barry K.W."/>
            <person name="Cichocki N."/>
            <person name="Veneault-Fourrey C."/>
            <person name="LaButti K."/>
            <person name="Lindquist E.A."/>
            <person name="Lipzen A."/>
            <person name="Lundell T."/>
            <person name="Morin E."/>
            <person name="Murat C."/>
            <person name="Sun H."/>
            <person name="Tunlid A."/>
            <person name="Henrissat B."/>
            <person name="Grigoriev I.V."/>
            <person name="Hibbett D.S."/>
            <person name="Martin F."/>
            <person name="Nordberg H.P."/>
            <person name="Cantor M.N."/>
            <person name="Hua S.X."/>
        </authorList>
    </citation>
    <scope>NUCLEOTIDE SEQUENCE [LARGE SCALE GENOMIC DNA]</scope>
    <source>
        <strain evidence="4 5">LaAM-08-1</strain>
    </source>
</reference>
<dbReference type="EMBL" id="KN838571">
    <property type="protein sequence ID" value="KIK04237.1"/>
    <property type="molecule type" value="Genomic_DNA"/>
</dbReference>
<feature type="compositionally biased region" description="Basic residues" evidence="1">
    <location>
        <begin position="318"/>
        <end position="330"/>
    </location>
</feature>
<feature type="region of interest" description="Disordered" evidence="1">
    <location>
        <begin position="424"/>
        <end position="450"/>
    </location>
</feature>
<dbReference type="STRING" id="1095629.A0A0C9Y2D0"/>
<name>A0A0C9Y2D0_9AGAR</name>
<feature type="region of interest" description="Disordered" evidence="1">
    <location>
        <begin position="297"/>
        <end position="404"/>
    </location>
</feature>
<evidence type="ECO:0000259" key="3">
    <source>
        <dbReference type="PROSITE" id="PS50190"/>
    </source>
</evidence>
<sequence>MGDQTSSAFDYKSPDSVPPPPYPNHLDSPLILAETKTTRTKIVTTTTTETTTHLLPLPLWKKHGVVDSHPDASQQRSGLSSQFSSAASLKINKALPPTPPIEKDDSNTVALVDPVSSFSIAQPSTIVHPSQSTAALAHAALGIGLPHVIPLASTSRLSSEVNSIVFAALPPQSTVRLSPSVRRVKSSQRISTKGSAGTLASSDSSPINNERRRSRGLSFGAVSFLSFTSSDSKGKEKEKEGVTQDSLHTPPKPLSRRSSFWTRKKTLLLTNLPTSPTPREAASPVLPSVSHEYPVCSPSELNNHLPKSSPPLPEHSTTVHHQRGLSRSRSQKIGLYDDLPSPSHASSSQSATVSRDTQTFSTSAPTTQHTQSQNKDSKAASLTGSSDHPHSPRRPGQLPRQRAHTNPPLLHRLSLGVFLNQESSPLSSPARSYSPSVSDSKLKLPGNFPKPLGDNESPELYLLRLRSVVSKAEMAAILASSADSFYVQTLRAYIKQFEFRNDPLDVALRKLLMEVGLPRETQQIDRVIEAFAARYLECNPSLFVSEDHPYVLAFSLIMLHTDAFNRSNKRKMNKADYVKNTRLSGVPSEVLECFYDNIVFAPFIFIEDPLDVNSQRCLSSETQSKNSSPPKPSALSSNGPTPPLLSRGSKIDPYFLITKGLLDPLRVNVEAYVPTQSPYSYEGTGGPWDDEELQRAFLMADVVEVNSADATRTSFFNIGGTGGSVNSVSNEVAAQANLSPSPSQPLALRVTMVGLLNRKDDVLAGGRKASNRKWKSWSVLLTGSQLLFFRDTNWATALSSQDSPPDGRIVYPEAAPFRPDELLSVKDAIAVHDESYMKYENTLRFVLSDGRQILLQASNELERNEWISRINYASAFRTAGVRMRPLKMSSRNVELTGVAAATSHLHDLHLQNSSPVPELHTWDKSAPRELMDMLSGNDAPTTEQPTMKRRIAVMYGDHVDLDASIDPELVGTEQFITTFQNVKADLSTGYPKSSEECTTFSKQHCSVNSPELHASAKDNPRLPTRSDVIQFKIQELELRISASQSQLDSDMRCIRNIAILTPFQSTTRAKLLVTVQGMAKRITQLRMSLAQLVCHHTVLSNDLAAESRSLNHSRELALRAARKTLQRQQSKDIPEMTLSLLDEDPLLRLPSSESLEISASRRPESSVCDSFHSAIDFGPDWPSSEELLSSNFLDAPRVFGSPKPPPSLSSFYSQAAPSSFSHCQPALGARSSSFDTNETQVDDGRTSFYTTREEEAEAWNETRCAKRVSLVQVPPDIHISREYDRRAQISSARRH</sequence>
<evidence type="ECO:0008006" key="6">
    <source>
        <dbReference type="Google" id="ProtNLM"/>
    </source>
</evidence>
<dbReference type="OrthoDB" id="430364at2759"/>
<feature type="region of interest" description="Disordered" evidence="1">
    <location>
        <begin position="230"/>
        <end position="260"/>
    </location>
</feature>
<dbReference type="SUPFAM" id="SSF50729">
    <property type="entry name" value="PH domain-like"/>
    <property type="match status" value="1"/>
</dbReference>
<evidence type="ECO:0000256" key="1">
    <source>
        <dbReference type="SAM" id="MobiDB-lite"/>
    </source>
</evidence>
<feature type="domain" description="PH" evidence="2">
    <location>
        <begin position="749"/>
        <end position="875"/>
    </location>
</feature>
<dbReference type="Proteomes" id="UP000054477">
    <property type="component" value="Unassembled WGS sequence"/>
</dbReference>
<feature type="compositionally biased region" description="Polar residues" evidence="1">
    <location>
        <begin position="617"/>
        <end position="639"/>
    </location>
</feature>
<proteinExistence type="predicted"/>
<evidence type="ECO:0000259" key="2">
    <source>
        <dbReference type="PROSITE" id="PS50003"/>
    </source>
</evidence>
<feature type="region of interest" description="Disordered" evidence="1">
    <location>
        <begin position="1"/>
        <end position="28"/>
    </location>
</feature>
<keyword evidence="5" id="KW-1185">Reference proteome</keyword>
<feature type="domain" description="SEC7" evidence="3">
    <location>
        <begin position="429"/>
        <end position="601"/>
    </location>
</feature>
<feature type="compositionally biased region" description="Polar residues" evidence="1">
    <location>
        <begin position="355"/>
        <end position="386"/>
    </location>
</feature>
<protein>
    <recommendedName>
        <fullName evidence="6">SEC7 domain-containing protein</fullName>
    </recommendedName>
</protein>
<dbReference type="InterPro" id="IPR023394">
    <property type="entry name" value="Sec7_C_sf"/>
</dbReference>
<reference evidence="5" key="2">
    <citation type="submission" date="2015-01" db="EMBL/GenBank/DDBJ databases">
        <title>Evolutionary Origins and Diversification of the Mycorrhizal Mutualists.</title>
        <authorList>
            <consortium name="DOE Joint Genome Institute"/>
            <consortium name="Mycorrhizal Genomics Consortium"/>
            <person name="Kohler A."/>
            <person name="Kuo A."/>
            <person name="Nagy L.G."/>
            <person name="Floudas D."/>
            <person name="Copeland A."/>
            <person name="Barry K.W."/>
            <person name="Cichocki N."/>
            <person name="Veneault-Fourrey C."/>
            <person name="LaButti K."/>
            <person name="Lindquist E.A."/>
            <person name="Lipzen A."/>
            <person name="Lundell T."/>
            <person name="Morin E."/>
            <person name="Murat C."/>
            <person name="Riley R."/>
            <person name="Ohm R."/>
            <person name="Sun H."/>
            <person name="Tunlid A."/>
            <person name="Henrissat B."/>
            <person name="Grigoriev I.V."/>
            <person name="Hibbett D.S."/>
            <person name="Martin F."/>
        </authorList>
    </citation>
    <scope>NUCLEOTIDE SEQUENCE [LARGE SCALE GENOMIC DNA]</scope>
    <source>
        <strain evidence="5">LaAM-08-1</strain>
    </source>
</reference>
<dbReference type="Gene3D" id="1.10.1000.11">
    <property type="entry name" value="Arf Nucleotide-binding Site Opener,domain 2"/>
    <property type="match status" value="1"/>
</dbReference>
<dbReference type="InterPro" id="IPR035999">
    <property type="entry name" value="Sec7_dom_sf"/>
</dbReference>
<dbReference type="PANTHER" id="PTHR10663:SF405">
    <property type="entry name" value="ARF GUANINE NUCLEOTIDE EXCHANGE FACTOR SYT1"/>
    <property type="match status" value="1"/>
</dbReference>
<dbReference type="PROSITE" id="PS50003">
    <property type="entry name" value="PH_DOMAIN"/>
    <property type="match status" value="1"/>
</dbReference>
<gene>
    <name evidence="4" type="ORF">K443DRAFT_93509</name>
</gene>
<dbReference type="PANTHER" id="PTHR10663">
    <property type="entry name" value="GUANYL-NUCLEOTIDE EXCHANGE FACTOR"/>
    <property type="match status" value="1"/>
</dbReference>
<feature type="compositionally biased region" description="Basic and acidic residues" evidence="1">
    <location>
        <begin position="232"/>
        <end position="242"/>
    </location>
</feature>
<feature type="region of interest" description="Disordered" evidence="1">
    <location>
        <begin position="177"/>
        <end position="213"/>
    </location>
</feature>
<dbReference type="InterPro" id="IPR011993">
    <property type="entry name" value="PH-like_dom_sf"/>
</dbReference>
<dbReference type="GO" id="GO:0032012">
    <property type="term" value="P:regulation of ARF protein signal transduction"/>
    <property type="evidence" value="ECO:0007669"/>
    <property type="project" value="InterPro"/>
</dbReference>
<dbReference type="SUPFAM" id="SSF48425">
    <property type="entry name" value="Sec7 domain"/>
    <property type="match status" value="1"/>
</dbReference>
<feature type="compositionally biased region" description="Low complexity" evidence="1">
    <location>
        <begin position="424"/>
        <end position="439"/>
    </location>
</feature>
<organism evidence="4 5">
    <name type="scientific">Laccaria amethystina LaAM-08-1</name>
    <dbReference type="NCBI Taxonomy" id="1095629"/>
    <lineage>
        <taxon>Eukaryota</taxon>
        <taxon>Fungi</taxon>
        <taxon>Dikarya</taxon>
        <taxon>Basidiomycota</taxon>
        <taxon>Agaricomycotina</taxon>
        <taxon>Agaricomycetes</taxon>
        <taxon>Agaricomycetidae</taxon>
        <taxon>Agaricales</taxon>
        <taxon>Agaricineae</taxon>
        <taxon>Hydnangiaceae</taxon>
        <taxon>Laccaria</taxon>
    </lineage>
</organism>
<evidence type="ECO:0000313" key="4">
    <source>
        <dbReference type="EMBL" id="KIK04237.1"/>
    </source>
</evidence>
<dbReference type="PROSITE" id="PS50190">
    <property type="entry name" value="SEC7"/>
    <property type="match status" value="1"/>
</dbReference>
<dbReference type="InterPro" id="IPR001849">
    <property type="entry name" value="PH_domain"/>
</dbReference>
<dbReference type="SMART" id="SM00233">
    <property type="entry name" value="PH"/>
    <property type="match status" value="1"/>
</dbReference>
<feature type="compositionally biased region" description="Polar residues" evidence="1">
    <location>
        <begin position="187"/>
        <end position="208"/>
    </location>
</feature>
<feature type="region of interest" description="Disordered" evidence="1">
    <location>
        <begin position="617"/>
        <end position="646"/>
    </location>
</feature>
<dbReference type="InterPro" id="IPR000904">
    <property type="entry name" value="Sec7_dom"/>
</dbReference>
<accession>A0A0C9Y2D0</accession>
<dbReference type="GO" id="GO:0005085">
    <property type="term" value="F:guanyl-nucleotide exchange factor activity"/>
    <property type="evidence" value="ECO:0007669"/>
    <property type="project" value="InterPro"/>
</dbReference>
<evidence type="ECO:0000313" key="5">
    <source>
        <dbReference type="Proteomes" id="UP000054477"/>
    </source>
</evidence>
<dbReference type="Pfam" id="PF01369">
    <property type="entry name" value="Sec7"/>
    <property type="match status" value="1"/>
</dbReference>
<dbReference type="Gene3D" id="2.30.29.30">
    <property type="entry name" value="Pleckstrin-homology domain (PH domain)/Phosphotyrosine-binding domain (PTB)"/>
    <property type="match status" value="1"/>
</dbReference>
<feature type="compositionally biased region" description="Low complexity" evidence="1">
    <location>
        <begin position="340"/>
        <end position="354"/>
    </location>
</feature>
<dbReference type="HOGENOM" id="CLU_003769_0_0_1"/>
<dbReference type="Pfam" id="PF00169">
    <property type="entry name" value="PH"/>
    <property type="match status" value="1"/>
</dbReference>
<dbReference type="CDD" id="cd00171">
    <property type="entry name" value="Sec7"/>
    <property type="match status" value="1"/>
</dbReference>